<dbReference type="SUPFAM" id="SSF55961">
    <property type="entry name" value="Bet v1-like"/>
    <property type="match status" value="1"/>
</dbReference>
<evidence type="ECO:0000256" key="1">
    <source>
        <dbReference type="SAM" id="SignalP"/>
    </source>
</evidence>
<keyword evidence="1" id="KW-0732">Signal</keyword>
<evidence type="ECO:0000313" key="3">
    <source>
        <dbReference type="EMBL" id="VTZ71441.1"/>
    </source>
</evidence>
<dbReference type="InterPro" id="IPR006486">
    <property type="entry name" value="PYST_A"/>
</dbReference>
<dbReference type="EMBL" id="LK934629">
    <property type="protein sequence ID" value="CDU15846.1"/>
    <property type="molecule type" value="Genomic_DNA"/>
</dbReference>
<dbReference type="VEuPathDB" id="PlasmoDB:PY17X_0101700"/>
<dbReference type="RefSeq" id="XP_726739.1">
    <property type="nucleotide sequence ID" value="XM_721646.1"/>
</dbReference>
<proteinExistence type="predicted"/>
<dbReference type="KEGG" id="pyo:PY17X_0101700"/>
<dbReference type="AlphaFoldDB" id="A0A077XZ01"/>
<sequence length="276" mass="31555">MSKWYTKLFFFVLIVFAYVNNKILASTPSPYPPTSLIPVNNNVNQGNDSEPPLLCRDPEEIRRATELMNEAVIHLQHHATSTEEYRLISNFDNGTSAYFKNHGGHTIIEKLNNKIPDSNKYNAIVKTLSNLNRVKIADGNVITIKVVRVYTPNLVMIQQRYINLSGSSQKYFYALVTKVETSENTTVIAYTSANINDYNRADKKFYKNTILENANLFKTEVDSEIDIRNGELRKLFVNLFGFLIKKEDEQVDLTCVSSIYDNVSNARNPFTKMCRA</sequence>
<dbReference type="VEuPathDB" id="PlasmoDB:Py17XNL_000104677"/>
<evidence type="ECO:0000313" key="5">
    <source>
        <dbReference type="Proteomes" id="UP000072904"/>
    </source>
</evidence>
<dbReference type="Proteomes" id="UP000072904">
    <property type="component" value="Chromosome 1"/>
</dbReference>
<reference evidence="2" key="2">
    <citation type="submission" date="2014-05" db="EMBL/GenBank/DDBJ databases">
        <authorList>
            <person name="Aslett A.Martin."/>
            <person name="De Silva Nishadi"/>
        </authorList>
    </citation>
    <scope>NUCLEOTIDE SEQUENCE</scope>
    <source>
        <strain evidence="2">YM</strain>
    </source>
</reference>
<reference evidence="3" key="4">
    <citation type="submission" date="2019-05" db="EMBL/GenBank/DDBJ databases">
        <authorList>
            <consortium name="Pathogen Informatics"/>
        </authorList>
    </citation>
    <scope>NUCLEOTIDE SEQUENCE</scope>
    <source>
        <strain evidence="3">17X</strain>
    </source>
</reference>
<dbReference type="VEuPathDB" id="PlasmoDB:PY06147"/>
<reference evidence="4 5" key="1">
    <citation type="journal article" date="2014" name="BMC Biol.">
        <title>A comprehensive evaluation of rodent malaria parasite genomes and gene expression.</title>
        <authorList>
            <person name="Otto T.D."/>
            <person name="Bohme U."/>
            <person name="Jackson A.P."/>
            <person name="Hunt M."/>
            <person name="Franke-Fayard B."/>
            <person name="Hoeijmakers W.A."/>
            <person name="Religa A.A."/>
            <person name="Robertson L."/>
            <person name="Sanders M."/>
            <person name="Ogun S.A."/>
            <person name="Cunningham D."/>
            <person name="Erhart A."/>
            <person name="Billker O."/>
            <person name="Khan S.M."/>
            <person name="Stunnenberg H.G."/>
            <person name="Langhorne J."/>
            <person name="Holder A.A."/>
            <person name="Waters A.P."/>
            <person name="Newbold C.I."/>
            <person name="Pain A."/>
            <person name="Berriman M."/>
            <person name="Janse C.J."/>
        </authorList>
    </citation>
    <scope>NUCLEOTIDE SEQUENCE [LARGE SCALE GENOMIC DNA]</scope>
    <source>
        <strain evidence="3 4">17X</strain>
        <strain evidence="2 5">YM</strain>
    </source>
</reference>
<accession>A0A077XZ01</accession>
<name>A0A077XZ01_PLAYE</name>
<dbReference type="VEuPathDB" id="PlasmoDB:PYYM_0101100"/>
<dbReference type="NCBIfam" id="TIGR01599">
    <property type="entry name" value="PYST-A"/>
    <property type="match status" value="1"/>
</dbReference>
<protein>
    <submittedName>
        <fullName evidence="2">Fam-a protein</fullName>
    </submittedName>
</protein>
<dbReference type="OrthoDB" id="370852at2759"/>
<evidence type="ECO:0000313" key="4">
    <source>
        <dbReference type="Proteomes" id="UP000072874"/>
    </source>
</evidence>
<dbReference type="Proteomes" id="UP000072874">
    <property type="component" value="Chromosome 1"/>
</dbReference>
<gene>
    <name evidence="3" type="ORF">PY17X_0101700</name>
    <name evidence="2" type="ORF">PYYM_0101100</name>
</gene>
<feature type="chain" id="PRO_5014501840" evidence="1">
    <location>
        <begin position="26"/>
        <end position="276"/>
    </location>
</feature>
<evidence type="ECO:0000313" key="2">
    <source>
        <dbReference type="EMBL" id="CDU15846.1"/>
    </source>
</evidence>
<dbReference type="EMBL" id="LM993655">
    <property type="protein sequence ID" value="VTZ71441.1"/>
    <property type="molecule type" value="Genomic_DNA"/>
</dbReference>
<dbReference type="GeneID" id="3792079"/>
<organism evidence="2 5">
    <name type="scientific">Plasmodium yoelii</name>
    <dbReference type="NCBI Taxonomy" id="5861"/>
    <lineage>
        <taxon>Eukaryota</taxon>
        <taxon>Sar</taxon>
        <taxon>Alveolata</taxon>
        <taxon>Apicomplexa</taxon>
        <taxon>Aconoidasida</taxon>
        <taxon>Haemosporida</taxon>
        <taxon>Plasmodiidae</taxon>
        <taxon>Plasmodium</taxon>
        <taxon>Plasmodium (Vinckeia)</taxon>
    </lineage>
</organism>
<reference evidence="3" key="3">
    <citation type="submission" date="2014-05" db="EMBL/GenBank/DDBJ databases">
        <authorList>
            <person name="Aslett M.A."/>
            <person name="De Silva N."/>
        </authorList>
    </citation>
    <scope>NUCLEOTIDE SEQUENCE</scope>
    <source>
        <strain evidence="3">17X</strain>
    </source>
</reference>
<feature type="signal peptide" evidence="1">
    <location>
        <begin position="1"/>
        <end position="25"/>
    </location>
</feature>
<dbReference type="OMA" id="RADKKFY"/>